<reference evidence="8 9" key="1">
    <citation type="journal article" date="2019" name="Nat. Microbiol.">
        <title>Mediterranean grassland soil C-N compound turnover is dependent on rainfall and depth, and is mediated by genomically divergent microorganisms.</title>
        <authorList>
            <person name="Diamond S."/>
            <person name="Andeer P.F."/>
            <person name="Li Z."/>
            <person name="Crits-Christoph A."/>
            <person name="Burstein D."/>
            <person name="Anantharaman K."/>
            <person name="Lane K.R."/>
            <person name="Thomas B.C."/>
            <person name="Pan C."/>
            <person name="Northen T.R."/>
            <person name="Banfield J.F."/>
        </authorList>
    </citation>
    <scope>NUCLEOTIDE SEQUENCE [LARGE SCALE GENOMIC DNA]</scope>
    <source>
        <strain evidence="8">NP_1</strain>
    </source>
</reference>
<dbReference type="AlphaFoldDB" id="A0A537LIT6"/>
<dbReference type="InterPro" id="IPR011330">
    <property type="entry name" value="Glyco_hydro/deAcase_b/a-brl"/>
</dbReference>
<dbReference type="PANTHER" id="PTHR41695:SF1">
    <property type="entry name" value="1,4-ALPHA-GLUCAN BRANCHING ENZYME TK1436"/>
    <property type="match status" value="1"/>
</dbReference>
<dbReference type="Gene3D" id="1.20.1430.10">
    <property type="entry name" value="Families 57/38 glycoside transferase, middle domain"/>
    <property type="match status" value="1"/>
</dbReference>
<sequence>MAADGVGSFALVLHTHLPFVLGHGRWPHGSDWLMEVAAGCYLPLLDTIGEAAASGVSPRITIDVSPVLAGQLAAPAFRSEFEEYLRARISSARENRQEFAAANQPELAHLAEGWEGFYRDRLQQFERLNGDLVGALRALADQGHVTLITCAATHGYLPLLSREESIALQLRVAVAAHRRHFGRAPDGIWLPECAYRPRYEWTPPVGPHKGGGRVRRRGIEEFMADAGLKFFITDVHLMRGGSPLSAYRDYYPALQQLSGPQPPSYRPDRTPYRPYLVASRGGHGTATAFVRDPDSTLQVWSRDRGYPGDGSYLEFHKKHFPGGLRYWRVTDAKVDLGGKQLYEPARAQERVQAHAGHFVDLLRGVLTANPEGPHAVVCSPYDTELFGHWWFEGPRWLAEVFARLPQARIAPVDCVTYLETYPPDTTITLLEGSWGEGGDHRVWLNPHTEWTWERIYGAEDEFWTLARQAGTYATEPARRVASQLARELLLMQASDWQFLITTWAARDYAEARIAEHHATFTRLAQALRRLLAGGAMPPAEEEFLAACEAQDFLFPDILSHVAEACRVPAA</sequence>
<dbReference type="InterPro" id="IPR028995">
    <property type="entry name" value="Glyco_hydro_57/38_cen_sf"/>
</dbReference>
<dbReference type="EMBL" id="VBAI01000234">
    <property type="protein sequence ID" value="TMJ07892.1"/>
    <property type="molecule type" value="Genomic_DNA"/>
</dbReference>
<dbReference type="GO" id="GO:0003844">
    <property type="term" value="F:1,4-alpha-glucan branching enzyme activity"/>
    <property type="evidence" value="ECO:0007669"/>
    <property type="project" value="InterPro"/>
</dbReference>
<name>A0A537LIT6_9BACT</name>
<gene>
    <name evidence="8" type="ORF">E6G98_13120</name>
</gene>
<evidence type="ECO:0000256" key="4">
    <source>
        <dbReference type="PIRSR" id="PIRSR640042-2"/>
    </source>
</evidence>
<evidence type="ECO:0000256" key="3">
    <source>
        <dbReference type="PIRSR" id="PIRSR640042-1"/>
    </source>
</evidence>
<feature type="domain" description="1,4-alpha-glucan branching enzyme C-terminal" evidence="7">
    <location>
        <begin position="457"/>
        <end position="557"/>
    </location>
</feature>
<dbReference type="InterPro" id="IPR004300">
    <property type="entry name" value="Glyco_hydro_57_N"/>
</dbReference>
<evidence type="ECO:0000259" key="6">
    <source>
        <dbReference type="Pfam" id="PF03065"/>
    </source>
</evidence>
<dbReference type="PANTHER" id="PTHR41695">
    <property type="entry name" value="1,4-ALPHA-GLUCAN BRANCHING ENZYME RV3031-RELATED"/>
    <property type="match status" value="1"/>
</dbReference>
<evidence type="ECO:0000256" key="5">
    <source>
        <dbReference type="RuleBase" id="RU361196"/>
    </source>
</evidence>
<feature type="binding site" evidence="4">
    <location>
        <position position="291"/>
    </location>
    <ligand>
        <name>substrate</name>
    </ligand>
</feature>
<dbReference type="Pfam" id="PF03065">
    <property type="entry name" value="Glyco_hydro_57"/>
    <property type="match status" value="1"/>
</dbReference>
<organism evidence="8 9">
    <name type="scientific">Candidatus Segetimicrobium genomatis</name>
    <dbReference type="NCBI Taxonomy" id="2569760"/>
    <lineage>
        <taxon>Bacteria</taxon>
        <taxon>Bacillati</taxon>
        <taxon>Candidatus Sysuimicrobiota</taxon>
        <taxon>Candidatus Sysuimicrobiia</taxon>
        <taxon>Candidatus Sysuimicrobiales</taxon>
        <taxon>Candidatus Segetimicrobiaceae</taxon>
        <taxon>Candidatus Segetimicrobium</taxon>
    </lineage>
</organism>
<dbReference type="Pfam" id="PF09210">
    <property type="entry name" value="BE_C"/>
    <property type="match status" value="1"/>
</dbReference>
<dbReference type="GO" id="GO:0005576">
    <property type="term" value="C:extracellular region"/>
    <property type="evidence" value="ECO:0007669"/>
    <property type="project" value="TreeGrafter"/>
</dbReference>
<feature type="domain" description="Glycoside hydrolase family 57 N-terminal" evidence="6">
    <location>
        <begin position="10"/>
        <end position="309"/>
    </location>
</feature>
<feature type="active site" description="Proton donor" evidence="3">
    <location>
        <position position="382"/>
    </location>
</feature>
<dbReference type="Proteomes" id="UP000315217">
    <property type="component" value="Unassembled WGS sequence"/>
</dbReference>
<comment type="caution">
    <text evidence="8">The sequence shown here is derived from an EMBL/GenBank/DDBJ whole genome shotgun (WGS) entry which is preliminary data.</text>
</comment>
<evidence type="ECO:0000313" key="9">
    <source>
        <dbReference type="Proteomes" id="UP000315217"/>
    </source>
</evidence>
<evidence type="ECO:0000313" key="8">
    <source>
        <dbReference type="EMBL" id="TMJ07892.1"/>
    </source>
</evidence>
<accession>A0A537LIT6</accession>
<evidence type="ECO:0000259" key="7">
    <source>
        <dbReference type="Pfam" id="PF09210"/>
    </source>
</evidence>
<dbReference type="Gene3D" id="3.20.110.10">
    <property type="entry name" value="Glycoside hydrolase 38, N terminal domain"/>
    <property type="match status" value="1"/>
</dbReference>
<evidence type="ECO:0000256" key="1">
    <source>
        <dbReference type="ARBA" id="ARBA00006821"/>
    </source>
</evidence>
<dbReference type="GO" id="GO:0030979">
    <property type="term" value="P:alpha-glucan biosynthetic process"/>
    <property type="evidence" value="ECO:0007669"/>
    <property type="project" value="InterPro"/>
</dbReference>
<proteinExistence type="inferred from homology"/>
<dbReference type="InterPro" id="IPR015293">
    <property type="entry name" value="BE_C"/>
</dbReference>
<dbReference type="InterPro" id="IPR037090">
    <property type="entry name" value="57_glycoside_trans_central"/>
</dbReference>
<comment type="similarity">
    <text evidence="1 5">Belongs to the glycosyl hydrolase 57 family.</text>
</comment>
<feature type="active site" description="Nucleophile" evidence="3">
    <location>
        <position position="192"/>
    </location>
</feature>
<dbReference type="InterPro" id="IPR027291">
    <property type="entry name" value="Glyco_hydro_38_N_sf"/>
</dbReference>
<dbReference type="SUPFAM" id="SSF88688">
    <property type="entry name" value="Families 57/38 glycoside transferase middle domain"/>
    <property type="match status" value="1"/>
</dbReference>
<evidence type="ECO:0000256" key="2">
    <source>
        <dbReference type="ARBA" id="ARBA00023277"/>
    </source>
</evidence>
<keyword evidence="2 5" id="KW-0119">Carbohydrate metabolism</keyword>
<dbReference type="InterPro" id="IPR040042">
    <property type="entry name" value="Branching_enz_MT3115-like"/>
</dbReference>
<feature type="binding site" evidence="4">
    <location>
        <position position="495"/>
    </location>
    <ligand>
        <name>substrate</name>
    </ligand>
</feature>
<protein>
    <submittedName>
        <fullName evidence="8">DUF1957 domain-containing protein</fullName>
    </submittedName>
</protein>
<feature type="binding site" evidence="4">
    <location>
        <position position="434"/>
    </location>
    <ligand>
        <name>substrate</name>
    </ligand>
</feature>
<dbReference type="SUPFAM" id="SSF88713">
    <property type="entry name" value="Glycoside hydrolase/deacetylase"/>
    <property type="match status" value="1"/>
</dbReference>
<feature type="binding site" evidence="4">
    <location>
        <position position="308"/>
    </location>
    <ligand>
        <name>substrate</name>
    </ligand>
</feature>